<feature type="coiled-coil region" evidence="1">
    <location>
        <begin position="20"/>
        <end position="61"/>
    </location>
</feature>
<accession>A0A4R6XYE7</accession>
<evidence type="ECO:0000313" key="4">
    <source>
        <dbReference type="Proteomes" id="UP000295724"/>
    </source>
</evidence>
<organism evidence="3 4">
    <name type="scientific">Marinicella litoralis</name>
    <dbReference type="NCBI Taxonomy" id="644220"/>
    <lineage>
        <taxon>Bacteria</taxon>
        <taxon>Pseudomonadati</taxon>
        <taxon>Pseudomonadota</taxon>
        <taxon>Gammaproteobacteria</taxon>
        <taxon>Lysobacterales</taxon>
        <taxon>Marinicellaceae</taxon>
        <taxon>Marinicella</taxon>
    </lineage>
</organism>
<keyword evidence="1" id="KW-0175">Coiled coil</keyword>
<name>A0A4R6XYE7_9GAMM</name>
<keyword evidence="4" id="KW-1185">Reference proteome</keyword>
<proteinExistence type="predicted"/>
<dbReference type="InterPro" id="IPR032638">
    <property type="entry name" value="Porin_5"/>
</dbReference>
<protein>
    <submittedName>
        <fullName evidence="3">Putative porin</fullName>
    </submittedName>
</protein>
<dbReference type="Proteomes" id="UP000295724">
    <property type="component" value="Unassembled WGS sequence"/>
</dbReference>
<feature type="signal peptide" evidence="2">
    <location>
        <begin position="1"/>
        <end position="20"/>
    </location>
</feature>
<sequence>MNKKIWVTSLLLSMGSTVWADSTQDEIALLKEQLKMLTQKIEQLEEKTNTTEAEIKKVAEVKAEESSESWSDRITFSGDIRDRFEYIDERGKAVRTRNRVRFRLGATATVNDDLSVGFRLATGSEDPTSTNQTLDGAFSTKDIRLDLAYFNYKLNSDLTLTGGKMKNPFYVPAKTPVFWDGDLNPEGFALSYDKNGWNGSLAGFDVEERSAADDTLLFGGQLTKSLKLEGGSITAGMGYYDYQDLQGSTPLFDGKARGNTVDASGKIANDFNILEGLVEYKTKVATHPLTLFASYYQNTEADDLDTGYALGFGLGKVSDTGSWSLGYSYMDIEADAVYALFNDSDFAGGETDSKGHILKAGYGLRKNMALGMTYISSEQDQSKASQNDYDRLQLDLAIKFK</sequence>
<dbReference type="EMBL" id="SNZB01000001">
    <property type="protein sequence ID" value="TDR23540.1"/>
    <property type="molecule type" value="Genomic_DNA"/>
</dbReference>
<evidence type="ECO:0000256" key="2">
    <source>
        <dbReference type="SAM" id="SignalP"/>
    </source>
</evidence>
<evidence type="ECO:0000313" key="3">
    <source>
        <dbReference type="EMBL" id="TDR23540.1"/>
    </source>
</evidence>
<dbReference type="Pfam" id="PF16930">
    <property type="entry name" value="Porin_5"/>
    <property type="match status" value="2"/>
</dbReference>
<dbReference type="OrthoDB" id="5372286at2"/>
<dbReference type="SUPFAM" id="SSF56935">
    <property type="entry name" value="Porins"/>
    <property type="match status" value="1"/>
</dbReference>
<dbReference type="AlphaFoldDB" id="A0A4R6XYE7"/>
<dbReference type="RefSeq" id="WP_099017827.1">
    <property type="nucleotide sequence ID" value="NZ_NIHB01000001.1"/>
</dbReference>
<reference evidence="3 4" key="1">
    <citation type="submission" date="2019-03" db="EMBL/GenBank/DDBJ databases">
        <title>Genomic Encyclopedia of Type Strains, Phase IV (KMG-IV): sequencing the most valuable type-strain genomes for metagenomic binning, comparative biology and taxonomic classification.</title>
        <authorList>
            <person name="Goeker M."/>
        </authorList>
    </citation>
    <scope>NUCLEOTIDE SEQUENCE [LARGE SCALE GENOMIC DNA]</scope>
    <source>
        <strain evidence="3 4">DSM 25488</strain>
    </source>
</reference>
<feature type="chain" id="PRO_5020712667" evidence="2">
    <location>
        <begin position="21"/>
        <end position="401"/>
    </location>
</feature>
<keyword evidence="2" id="KW-0732">Signal</keyword>
<evidence type="ECO:0000256" key="1">
    <source>
        <dbReference type="SAM" id="Coils"/>
    </source>
</evidence>
<gene>
    <name evidence="3" type="ORF">C8D91_0403</name>
</gene>
<comment type="caution">
    <text evidence="3">The sequence shown here is derived from an EMBL/GenBank/DDBJ whole genome shotgun (WGS) entry which is preliminary data.</text>
</comment>